<comment type="similarity">
    <text evidence="1">Belongs to the YggT family.</text>
</comment>
<keyword evidence="2" id="KW-0472">Membrane</keyword>
<evidence type="ECO:0000256" key="1">
    <source>
        <dbReference type="ARBA" id="ARBA00010894"/>
    </source>
</evidence>
<evidence type="ECO:0000313" key="3">
    <source>
        <dbReference type="EMBL" id="GIL39533.1"/>
    </source>
</evidence>
<dbReference type="RefSeq" id="WP_420242636.1">
    <property type="nucleotide sequence ID" value="NZ_BOPV01000001.1"/>
</dbReference>
<dbReference type="PANTHER" id="PTHR33219:SF14">
    <property type="entry name" value="PROTEIN COFACTOR ASSEMBLY OF COMPLEX C SUBUNIT B CCB3, CHLOROPLASTIC-RELATED"/>
    <property type="match status" value="1"/>
</dbReference>
<dbReference type="EMBL" id="BOPV01000001">
    <property type="protein sequence ID" value="GIL39533.1"/>
    <property type="molecule type" value="Genomic_DNA"/>
</dbReference>
<comment type="caution">
    <text evidence="3">The sequence shown here is derived from an EMBL/GenBank/DDBJ whole genome shotgun (WGS) entry which is preliminary data.</text>
</comment>
<name>A0A8S8X813_9PROT</name>
<dbReference type="GO" id="GO:0016020">
    <property type="term" value="C:membrane"/>
    <property type="evidence" value="ECO:0007669"/>
    <property type="project" value="InterPro"/>
</dbReference>
<keyword evidence="2" id="KW-1133">Transmembrane helix</keyword>
<evidence type="ECO:0000313" key="4">
    <source>
        <dbReference type="Proteomes" id="UP000681075"/>
    </source>
</evidence>
<feature type="transmembrane region" description="Helical" evidence="2">
    <location>
        <begin position="74"/>
        <end position="96"/>
    </location>
</feature>
<evidence type="ECO:0000256" key="2">
    <source>
        <dbReference type="SAM" id="Phobius"/>
    </source>
</evidence>
<feature type="transmembrane region" description="Helical" evidence="2">
    <location>
        <begin position="7"/>
        <end position="29"/>
    </location>
</feature>
<proteinExistence type="inferred from homology"/>
<dbReference type="InterPro" id="IPR003425">
    <property type="entry name" value="CCB3/YggT"/>
</dbReference>
<dbReference type="AlphaFoldDB" id="A0A8S8X813"/>
<protein>
    <submittedName>
        <fullName evidence="3">YggT family protein</fullName>
    </submittedName>
</protein>
<gene>
    <name evidence="3" type="ORF">TMPK1_17700</name>
</gene>
<keyword evidence="4" id="KW-1185">Reference proteome</keyword>
<organism evidence="3 4">
    <name type="scientific">Roseiterribacter gracilis</name>
    <dbReference type="NCBI Taxonomy" id="2812848"/>
    <lineage>
        <taxon>Bacteria</taxon>
        <taxon>Pseudomonadati</taxon>
        <taxon>Pseudomonadota</taxon>
        <taxon>Alphaproteobacteria</taxon>
        <taxon>Rhodospirillales</taxon>
        <taxon>Roseiterribacteraceae</taxon>
        <taxon>Roseiterribacter</taxon>
    </lineage>
</organism>
<reference evidence="3" key="1">
    <citation type="submission" date="2021-02" db="EMBL/GenBank/DDBJ databases">
        <title>Genome sequence of Rhodospirillales sp. strain TMPK1 isolated from soil.</title>
        <authorList>
            <person name="Nakai R."/>
            <person name="Kusada H."/>
            <person name="Tamaki H."/>
        </authorList>
    </citation>
    <scope>NUCLEOTIDE SEQUENCE</scope>
    <source>
        <strain evidence="3">TMPK1</strain>
    </source>
</reference>
<accession>A0A8S8X813</accession>
<dbReference type="Pfam" id="PF02325">
    <property type="entry name" value="CCB3_YggT"/>
    <property type="match status" value="1"/>
</dbReference>
<dbReference type="PANTHER" id="PTHR33219">
    <property type="entry name" value="YLMG HOMOLOG PROTEIN 2, CHLOROPLASTIC"/>
    <property type="match status" value="1"/>
</dbReference>
<sequence>MQLLLELVLVILQIAQYLLFAAVIFSWLVTLDVVNRRNKVVWQIGDFLYRITEPFLRPLRRMLPELGGLDLSPLVALLIIWVIQRAIVLYGGALLYG</sequence>
<dbReference type="Proteomes" id="UP000681075">
    <property type="component" value="Unassembled WGS sequence"/>
</dbReference>
<keyword evidence="2" id="KW-0812">Transmembrane</keyword>